<evidence type="ECO:0000256" key="2">
    <source>
        <dbReference type="ARBA" id="ARBA00022448"/>
    </source>
</evidence>
<evidence type="ECO:0000313" key="12">
    <source>
        <dbReference type="Proteomes" id="UP000320055"/>
    </source>
</evidence>
<dbReference type="SMART" id="SM00382">
    <property type="entry name" value="AAA"/>
    <property type="match status" value="1"/>
</dbReference>
<accession>A0A563VNC5</accession>
<keyword evidence="3" id="KW-1003">Cell membrane</keyword>
<keyword evidence="8" id="KW-0406">Ion transport</keyword>
<dbReference type="Gene3D" id="3.40.50.300">
    <property type="entry name" value="P-loop containing nucleotide triphosphate hydrolases"/>
    <property type="match status" value="1"/>
</dbReference>
<dbReference type="GO" id="GO:0005886">
    <property type="term" value="C:plasma membrane"/>
    <property type="evidence" value="ECO:0007669"/>
    <property type="project" value="UniProtKB-SubCell"/>
</dbReference>
<keyword evidence="4" id="KW-0410">Iron transport</keyword>
<dbReference type="PROSITE" id="PS00211">
    <property type="entry name" value="ABC_TRANSPORTER_1"/>
    <property type="match status" value="1"/>
</dbReference>
<reference evidence="11 12" key="1">
    <citation type="submission" date="2019-01" db="EMBL/GenBank/DDBJ databases">
        <authorList>
            <person name="Brito A."/>
        </authorList>
    </citation>
    <scope>NUCLEOTIDE SEQUENCE [LARGE SCALE GENOMIC DNA]</scope>
    <source>
        <strain evidence="11">1</strain>
    </source>
</reference>
<comment type="subcellular location">
    <subcellularLocation>
        <location evidence="1">Cell membrane</location>
        <topology evidence="1">Peripheral membrane protein</topology>
    </subcellularLocation>
</comment>
<name>A0A563VNC5_9CYAN</name>
<evidence type="ECO:0000256" key="3">
    <source>
        <dbReference type="ARBA" id="ARBA00022475"/>
    </source>
</evidence>
<sequence>MNQNRFFHHRLETKQLTLAYDGAPVVQNLNLGIPTGKITVLVGANGCGKSTLLRGLARLLKPKSGMVYLDGKAIFQLNAKTVAKKLGMLPQSPTAPEGLTVQDLVAMGRYPYQNWLQQWSSEDEQKVKEALEITNMTELADRALDNLSGGQRQRAWIAMVLAQDTDLLLLDEPTTFLDLSHQVELLDLLYELHEQQGKTIVMILHDLNLSCRYADYLVAVQQGKIYTTGTPEQVMTEEMVRDVFNLECRIVPDPLADTPMCIPMGRKVKLSSSWGDKPPKTFS</sequence>
<keyword evidence="5" id="KW-0547">Nucleotide-binding</keyword>
<feature type="domain" description="ABC transporter" evidence="10">
    <location>
        <begin position="11"/>
        <end position="247"/>
    </location>
</feature>
<proteinExistence type="predicted"/>
<protein>
    <submittedName>
        <fullName evidence="11">Iron-enterobactin transporter subunit ATP-binding component of ABC superfamily</fullName>
    </submittedName>
</protein>
<organism evidence="11 12">
    <name type="scientific">Hyella patelloides LEGE 07179</name>
    <dbReference type="NCBI Taxonomy" id="945734"/>
    <lineage>
        <taxon>Bacteria</taxon>
        <taxon>Bacillati</taxon>
        <taxon>Cyanobacteriota</taxon>
        <taxon>Cyanophyceae</taxon>
        <taxon>Pleurocapsales</taxon>
        <taxon>Hyellaceae</taxon>
        <taxon>Hyella</taxon>
    </lineage>
</organism>
<dbReference type="PROSITE" id="PS50893">
    <property type="entry name" value="ABC_TRANSPORTER_2"/>
    <property type="match status" value="1"/>
</dbReference>
<dbReference type="AlphaFoldDB" id="A0A563VNC5"/>
<keyword evidence="9" id="KW-0472">Membrane</keyword>
<dbReference type="InterPro" id="IPR003439">
    <property type="entry name" value="ABC_transporter-like_ATP-bd"/>
</dbReference>
<keyword evidence="6 11" id="KW-0067">ATP-binding</keyword>
<keyword evidence="7" id="KW-0408">Iron</keyword>
<gene>
    <name evidence="11" type="primary">fepC</name>
    <name evidence="11" type="ORF">H1P_1740011</name>
</gene>
<keyword evidence="2" id="KW-0813">Transport</keyword>
<dbReference type="PANTHER" id="PTHR42771">
    <property type="entry name" value="IRON(3+)-HYDROXAMATE IMPORT ATP-BINDING PROTEIN FHUC"/>
    <property type="match status" value="1"/>
</dbReference>
<dbReference type="InterPro" id="IPR017871">
    <property type="entry name" value="ABC_transporter-like_CS"/>
</dbReference>
<evidence type="ECO:0000256" key="5">
    <source>
        <dbReference type="ARBA" id="ARBA00022741"/>
    </source>
</evidence>
<evidence type="ECO:0000256" key="8">
    <source>
        <dbReference type="ARBA" id="ARBA00023065"/>
    </source>
</evidence>
<dbReference type="GO" id="GO:0005524">
    <property type="term" value="F:ATP binding"/>
    <property type="evidence" value="ECO:0007669"/>
    <property type="project" value="UniProtKB-KW"/>
</dbReference>
<dbReference type="CDD" id="cd03214">
    <property type="entry name" value="ABC_Iron-Siderophores_B12_Hemin"/>
    <property type="match status" value="1"/>
</dbReference>
<dbReference type="InterPro" id="IPR003593">
    <property type="entry name" value="AAA+_ATPase"/>
</dbReference>
<dbReference type="OrthoDB" id="9806726at2"/>
<dbReference type="RefSeq" id="WP_144871153.1">
    <property type="nucleotide sequence ID" value="NZ_LR213925.1"/>
</dbReference>
<evidence type="ECO:0000256" key="9">
    <source>
        <dbReference type="ARBA" id="ARBA00023136"/>
    </source>
</evidence>
<dbReference type="EMBL" id="CAACVJ010000084">
    <property type="protein sequence ID" value="VEP12966.1"/>
    <property type="molecule type" value="Genomic_DNA"/>
</dbReference>
<evidence type="ECO:0000313" key="11">
    <source>
        <dbReference type="EMBL" id="VEP12966.1"/>
    </source>
</evidence>
<dbReference type="Proteomes" id="UP000320055">
    <property type="component" value="Unassembled WGS sequence"/>
</dbReference>
<evidence type="ECO:0000256" key="6">
    <source>
        <dbReference type="ARBA" id="ARBA00022840"/>
    </source>
</evidence>
<dbReference type="PANTHER" id="PTHR42771:SF2">
    <property type="entry name" value="IRON(3+)-HYDROXAMATE IMPORT ATP-BINDING PROTEIN FHUC"/>
    <property type="match status" value="1"/>
</dbReference>
<dbReference type="GO" id="GO:0006826">
    <property type="term" value="P:iron ion transport"/>
    <property type="evidence" value="ECO:0007669"/>
    <property type="project" value="UniProtKB-KW"/>
</dbReference>
<dbReference type="FunFam" id="3.40.50.300:FF:000134">
    <property type="entry name" value="Iron-enterobactin ABC transporter ATP-binding protein"/>
    <property type="match status" value="1"/>
</dbReference>
<evidence type="ECO:0000256" key="4">
    <source>
        <dbReference type="ARBA" id="ARBA00022496"/>
    </source>
</evidence>
<evidence type="ECO:0000259" key="10">
    <source>
        <dbReference type="PROSITE" id="PS50893"/>
    </source>
</evidence>
<evidence type="ECO:0000256" key="1">
    <source>
        <dbReference type="ARBA" id="ARBA00004202"/>
    </source>
</evidence>
<dbReference type="InterPro" id="IPR051535">
    <property type="entry name" value="Siderophore_ABC-ATPase"/>
</dbReference>
<dbReference type="InterPro" id="IPR027417">
    <property type="entry name" value="P-loop_NTPase"/>
</dbReference>
<evidence type="ECO:0000256" key="7">
    <source>
        <dbReference type="ARBA" id="ARBA00023004"/>
    </source>
</evidence>
<dbReference type="SUPFAM" id="SSF52540">
    <property type="entry name" value="P-loop containing nucleoside triphosphate hydrolases"/>
    <property type="match status" value="1"/>
</dbReference>
<dbReference type="GO" id="GO:0016887">
    <property type="term" value="F:ATP hydrolysis activity"/>
    <property type="evidence" value="ECO:0007669"/>
    <property type="project" value="InterPro"/>
</dbReference>
<dbReference type="Pfam" id="PF00005">
    <property type="entry name" value="ABC_tran"/>
    <property type="match status" value="1"/>
</dbReference>
<keyword evidence="12" id="KW-1185">Reference proteome</keyword>